<dbReference type="Pfam" id="PF13304">
    <property type="entry name" value="AAA_21"/>
    <property type="match status" value="1"/>
</dbReference>
<evidence type="ECO:0000259" key="1">
    <source>
        <dbReference type="Pfam" id="PF13304"/>
    </source>
</evidence>
<dbReference type="InterPro" id="IPR003959">
    <property type="entry name" value="ATPase_AAA_core"/>
</dbReference>
<evidence type="ECO:0000313" key="3">
    <source>
        <dbReference type="Proteomes" id="UP000528185"/>
    </source>
</evidence>
<sequence>MEVHNGEEYQKIEPYDKRYGNHLPPAIVAYTSGDNETLSLPFFVSRSEYAENVRTAALDVDLRRTEIPDNRMLLVDYGTHLEVLISNLMLGSEALRGAIIAHAKVSRLASWRCIIQLNHPAAPKTKSPITGKRGVQLTEELEKYISNLKKCATCWHYNEKTDSYVLDFLVDEATRVAFRNYWESASHLYRSLHKLAMLNDLIIPKSARNRVKKEIDKRRFASRLPEPQDETKVFRFEEVRFFKGEESSYDKSVDYVSLSDGEHQQAEIFGIFGMLNQPNVLFLLDEPESHFNPRWRVKFIRRLMELPVQSMSSQEVVLTSHAPFVASDISRDQVRIFTKNQDDTLEISKPEIETYGATYDRILSHCFGVEPPISEIAQAEIKEVSQNGSPEEIKELMDRLGSSVERALLADRLIEISRK</sequence>
<name>A0AAN2A5A7_RHIRH</name>
<dbReference type="EMBL" id="CAICSX020000001">
    <property type="protein sequence ID" value="CAD0212813.1"/>
    <property type="molecule type" value="Genomic_DNA"/>
</dbReference>
<organism evidence="2 3">
    <name type="scientific">Rhizobium rhizogenes</name>
    <name type="common">Agrobacterium rhizogenes</name>
    <dbReference type="NCBI Taxonomy" id="359"/>
    <lineage>
        <taxon>Bacteria</taxon>
        <taxon>Pseudomonadati</taxon>
        <taxon>Pseudomonadota</taxon>
        <taxon>Alphaproteobacteria</taxon>
        <taxon>Hyphomicrobiales</taxon>
        <taxon>Rhizobiaceae</taxon>
        <taxon>Rhizobium/Agrobacterium group</taxon>
        <taxon>Rhizobium</taxon>
    </lineage>
</organism>
<comment type="caution">
    <text evidence="2">The sequence shown here is derived from an EMBL/GenBank/DDBJ whole genome shotgun (WGS) entry which is preliminary data.</text>
</comment>
<protein>
    <recommendedName>
        <fullName evidence="1">ATPase AAA-type core domain-containing protein</fullName>
    </recommendedName>
</protein>
<dbReference type="InterPro" id="IPR027417">
    <property type="entry name" value="P-loop_NTPase"/>
</dbReference>
<proteinExistence type="predicted"/>
<accession>A0AAN2A5A7</accession>
<dbReference type="Gene3D" id="3.40.50.300">
    <property type="entry name" value="P-loop containing nucleotide triphosphate hydrolases"/>
    <property type="match status" value="1"/>
</dbReference>
<dbReference type="InterPro" id="IPR030974">
    <property type="entry name" value="Restrict_AAA"/>
</dbReference>
<dbReference type="AlphaFoldDB" id="A0AAN2A5A7"/>
<evidence type="ECO:0000313" key="2">
    <source>
        <dbReference type="EMBL" id="CAD0212813.1"/>
    </source>
</evidence>
<dbReference type="NCBIfam" id="TIGR04435">
    <property type="entry name" value="restrict_AAA_1"/>
    <property type="match status" value="1"/>
</dbReference>
<reference evidence="2 3" key="1">
    <citation type="submission" date="2020-06" db="EMBL/GenBank/DDBJ databases">
        <authorList>
            <person name="De Coninck B."/>
            <person name="Ibrahim H."/>
        </authorList>
    </citation>
    <scope>NUCLEOTIDE SEQUENCE [LARGE SCALE GENOMIC DNA]</scope>
    <source>
        <strain evidence="2">Ag_rhizogenes_K599</strain>
    </source>
</reference>
<gene>
    <name evidence="2" type="ORF">AGRHK599_LOCUS2081</name>
</gene>
<feature type="domain" description="ATPase AAA-type core" evidence="1">
    <location>
        <begin position="210"/>
        <end position="325"/>
    </location>
</feature>
<dbReference type="GO" id="GO:0005524">
    <property type="term" value="F:ATP binding"/>
    <property type="evidence" value="ECO:0007669"/>
    <property type="project" value="InterPro"/>
</dbReference>
<dbReference type="SUPFAM" id="SSF52540">
    <property type="entry name" value="P-loop containing nucleoside triphosphate hydrolases"/>
    <property type="match status" value="1"/>
</dbReference>
<dbReference type="GO" id="GO:0016887">
    <property type="term" value="F:ATP hydrolysis activity"/>
    <property type="evidence" value="ECO:0007669"/>
    <property type="project" value="InterPro"/>
</dbReference>
<dbReference type="Proteomes" id="UP000528185">
    <property type="component" value="Unassembled WGS sequence"/>
</dbReference>